<evidence type="ECO:0000313" key="3">
    <source>
        <dbReference type="Proteomes" id="UP001333110"/>
    </source>
</evidence>
<dbReference type="GO" id="GO:0030027">
    <property type="term" value="C:lamellipodium"/>
    <property type="evidence" value="ECO:0007669"/>
    <property type="project" value="TreeGrafter"/>
</dbReference>
<dbReference type="GO" id="GO:0005085">
    <property type="term" value="F:guanyl-nucleotide exchange factor activity"/>
    <property type="evidence" value="ECO:0007669"/>
    <property type="project" value="TreeGrafter"/>
</dbReference>
<organism evidence="2 3">
    <name type="scientific">Mycteria americana</name>
    <name type="common">Wood stork</name>
    <dbReference type="NCBI Taxonomy" id="33587"/>
    <lineage>
        <taxon>Eukaryota</taxon>
        <taxon>Metazoa</taxon>
        <taxon>Chordata</taxon>
        <taxon>Craniata</taxon>
        <taxon>Vertebrata</taxon>
        <taxon>Euteleostomi</taxon>
        <taxon>Archelosauria</taxon>
        <taxon>Archosauria</taxon>
        <taxon>Dinosauria</taxon>
        <taxon>Saurischia</taxon>
        <taxon>Theropoda</taxon>
        <taxon>Coelurosauria</taxon>
        <taxon>Aves</taxon>
        <taxon>Neognathae</taxon>
        <taxon>Neoaves</taxon>
        <taxon>Aequornithes</taxon>
        <taxon>Ciconiiformes</taxon>
        <taxon>Ciconiidae</taxon>
        <taxon>Mycteria</taxon>
    </lineage>
</organism>
<dbReference type="Proteomes" id="UP001333110">
    <property type="component" value="Unassembled WGS sequence"/>
</dbReference>
<accession>A0AAN7NFQ6</accession>
<gene>
    <name evidence="2" type="ORF">QYF61_008889</name>
</gene>
<evidence type="ECO:0000313" key="2">
    <source>
        <dbReference type="EMBL" id="KAK4809768.1"/>
    </source>
</evidence>
<name>A0AAN7NFQ6_MYCAM</name>
<dbReference type="GO" id="GO:0030032">
    <property type="term" value="P:lamellipodium assembly"/>
    <property type="evidence" value="ECO:0007669"/>
    <property type="project" value="TreeGrafter"/>
</dbReference>
<keyword evidence="3" id="KW-1185">Reference proteome</keyword>
<dbReference type="Gene3D" id="2.30.29.30">
    <property type="entry name" value="Pleckstrin-homology domain (PH domain)/Phosphotyrosine-binding domain (PTB)"/>
    <property type="match status" value="2"/>
</dbReference>
<dbReference type="SUPFAM" id="SSF50729">
    <property type="entry name" value="PH domain-like"/>
    <property type="match status" value="2"/>
</dbReference>
<feature type="domain" description="PH" evidence="1">
    <location>
        <begin position="90"/>
        <end position="187"/>
    </location>
</feature>
<reference evidence="2 3" key="1">
    <citation type="journal article" date="2023" name="J. Hered.">
        <title>Chromosome-level genome of the wood stork (Mycteria americana) provides insight into avian chromosome evolution.</title>
        <authorList>
            <person name="Flamio R. Jr."/>
            <person name="Ramstad K.M."/>
        </authorList>
    </citation>
    <scope>NUCLEOTIDE SEQUENCE [LARGE SCALE GENOMIC DNA]</scope>
    <source>
        <strain evidence="2">JAX WOST 10</strain>
    </source>
</reference>
<dbReference type="PROSITE" id="PS50003">
    <property type="entry name" value="PH_DOMAIN"/>
    <property type="match status" value="1"/>
</dbReference>
<dbReference type="InterPro" id="IPR011993">
    <property type="entry name" value="PH-like_dom_sf"/>
</dbReference>
<protein>
    <recommendedName>
        <fullName evidence="1">PH domain-containing protein</fullName>
    </recommendedName>
</protein>
<dbReference type="PANTHER" id="PTHR46026">
    <property type="entry name" value="RHO-TYPE GUANINE NUCLEOTIDE EXCHANGE FACTOR, ISOFORM F"/>
    <property type="match status" value="1"/>
</dbReference>
<proteinExistence type="predicted"/>
<dbReference type="AlphaFoldDB" id="A0AAN7NFQ6"/>
<dbReference type="InterPro" id="IPR001849">
    <property type="entry name" value="PH_domain"/>
</dbReference>
<evidence type="ECO:0000259" key="1">
    <source>
        <dbReference type="PROSITE" id="PS50003"/>
    </source>
</evidence>
<dbReference type="GO" id="GO:0005737">
    <property type="term" value="C:cytoplasm"/>
    <property type="evidence" value="ECO:0007669"/>
    <property type="project" value="TreeGrafter"/>
</dbReference>
<dbReference type="EMBL" id="JAUNZN010000020">
    <property type="protein sequence ID" value="KAK4809768.1"/>
    <property type="molecule type" value="Genomic_DNA"/>
</dbReference>
<sequence>MGCCSLSARQAGSAGTGQDEVELLKTGRTRMWSNSEGQSEASLHPKDPAILAETEDTDALWGRTREELVNLLVTQPISGWEGMNIHSLGEIIWSSLVFLRSYRMEEMCECYIVLSSFHLLILSVDRTKKAFVYEGLLPLAGMRLREIASAISHTFEISGSMIESRLICCQNSADFDTWVQHLQHQIKMANAHCPVTPNNIISFLWKKRELMRHLLCNTILQWEGKPIQHLGRIQHLAMVQVASGCLGDSEERLLVLFPEDLLFLSVDKDRTAITYKGKLPLTGIQAKEKSAMLGRLQFEITGSLTEPILITCSTAEDYEKYLFYLQKPTLATSKRRRNPQSSLGPQTPVIIIY</sequence>
<feature type="non-terminal residue" evidence="2">
    <location>
        <position position="353"/>
    </location>
</feature>
<dbReference type="SMART" id="SM00233">
    <property type="entry name" value="PH"/>
    <property type="match status" value="2"/>
</dbReference>
<dbReference type="PANTHER" id="PTHR46026:SF4">
    <property type="entry name" value="PH DOMAIN-CONTAINING PROTEIN"/>
    <property type="match status" value="1"/>
</dbReference>
<comment type="caution">
    <text evidence="2">The sequence shown here is derived from an EMBL/GenBank/DDBJ whole genome shotgun (WGS) entry which is preliminary data.</text>
</comment>